<dbReference type="AlphaFoldDB" id="A0A158KNJ3"/>
<protein>
    <submittedName>
        <fullName evidence="2">Uncharacterized protein</fullName>
    </submittedName>
</protein>
<accession>A0A158KNJ3</accession>
<keyword evidence="3" id="KW-1185">Reference proteome</keyword>
<dbReference type="Proteomes" id="UP000054925">
    <property type="component" value="Unassembled WGS sequence"/>
</dbReference>
<evidence type="ECO:0000313" key="2">
    <source>
        <dbReference type="EMBL" id="SAL82319.1"/>
    </source>
</evidence>
<name>A0A158KNJ3_9BURK</name>
<dbReference type="EMBL" id="FCOL02000074">
    <property type="protein sequence ID" value="SAL82319.1"/>
    <property type="molecule type" value="Genomic_DNA"/>
</dbReference>
<reference evidence="2" key="1">
    <citation type="submission" date="2016-01" db="EMBL/GenBank/DDBJ databases">
        <authorList>
            <person name="Peeters C."/>
        </authorList>
    </citation>
    <scope>NUCLEOTIDE SEQUENCE [LARGE SCALE GENOMIC DNA]</scope>
    <source>
        <strain evidence="2">LMG 22937</strain>
    </source>
</reference>
<evidence type="ECO:0000313" key="3">
    <source>
        <dbReference type="Proteomes" id="UP000054925"/>
    </source>
</evidence>
<feature type="compositionally biased region" description="Basic and acidic residues" evidence="1">
    <location>
        <begin position="26"/>
        <end position="51"/>
    </location>
</feature>
<comment type="caution">
    <text evidence="2">The sequence shown here is derived from an EMBL/GenBank/DDBJ whole genome shotgun (WGS) entry which is preliminary data.</text>
</comment>
<organism evidence="2 3">
    <name type="scientific">Caballeronia terrestris</name>
    <dbReference type="NCBI Taxonomy" id="1226301"/>
    <lineage>
        <taxon>Bacteria</taxon>
        <taxon>Pseudomonadati</taxon>
        <taxon>Pseudomonadota</taxon>
        <taxon>Betaproteobacteria</taxon>
        <taxon>Burkholderiales</taxon>
        <taxon>Burkholderiaceae</taxon>
        <taxon>Caballeronia</taxon>
    </lineage>
</organism>
<proteinExistence type="predicted"/>
<sequence>MHSQGSTSFVTKGVSSETPGVAHLSDANRDDAGRVRAEKAAKTTKLGEPRAKQNQPHLLYKCAVVLTCQKRCVGQLVA</sequence>
<gene>
    <name evidence="2" type="ORF">AWB67_06090</name>
</gene>
<feature type="compositionally biased region" description="Polar residues" evidence="1">
    <location>
        <begin position="1"/>
        <end position="18"/>
    </location>
</feature>
<evidence type="ECO:0000256" key="1">
    <source>
        <dbReference type="SAM" id="MobiDB-lite"/>
    </source>
</evidence>
<feature type="region of interest" description="Disordered" evidence="1">
    <location>
        <begin position="1"/>
        <end position="52"/>
    </location>
</feature>